<organism evidence="1 2">
    <name type="scientific">Platanthera guangdongensis</name>
    <dbReference type="NCBI Taxonomy" id="2320717"/>
    <lineage>
        <taxon>Eukaryota</taxon>
        <taxon>Viridiplantae</taxon>
        <taxon>Streptophyta</taxon>
        <taxon>Embryophyta</taxon>
        <taxon>Tracheophyta</taxon>
        <taxon>Spermatophyta</taxon>
        <taxon>Magnoliopsida</taxon>
        <taxon>Liliopsida</taxon>
        <taxon>Asparagales</taxon>
        <taxon>Orchidaceae</taxon>
        <taxon>Orchidoideae</taxon>
        <taxon>Orchideae</taxon>
        <taxon>Orchidinae</taxon>
        <taxon>Platanthera</taxon>
    </lineage>
</organism>
<dbReference type="EMBL" id="JBBWWR010000009">
    <property type="protein sequence ID" value="KAK8961400.1"/>
    <property type="molecule type" value="Genomic_DNA"/>
</dbReference>
<reference evidence="1 2" key="1">
    <citation type="journal article" date="2022" name="Nat. Plants">
        <title>Genomes of leafy and leafless Platanthera orchids illuminate the evolution of mycoheterotrophy.</title>
        <authorList>
            <person name="Li M.H."/>
            <person name="Liu K.W."/>
            <person name="Li Z."/>
            <person name="Lu H.C."/>
            <person name="Ye Q.L."/>
            <person name="Zhang D."/>
            <person name="Wang J.Y."/>
            <person name="Li Y.F."/>
            <person name="Zhong Z.M."/>
            <person name="Liu X."/>
            <person name="Yu X."/>
            <person name="Liu D.K."/>
            <person name="Tu X.D."/>
            <person name="Liu B."/>
            <person name="Hao Y."/>
            <person name="Liao X.Y."/>
            <person name="Jiang Y.T."/>
            <person name="Sun W.H."/>
            <person name="Chen J."/>
            <person name="Chen Y.Q."/>
            <person name="Ai Y."/>
            <person name="Zhai J.W."/>
            <person name="Wu S.S."/>
            <person name="Zhou Z."/>
            <person name="Hsiao Y.Y."/>
            <person name="Wu W.L."/>
            <person name="Chen Y.Y."/>
            <person name="Lin Y.F."/>
            <person name="Hsu J.L."/>
            <person name="Li C.Y."/>
            <person name="Wang Z.W."/>
            <person name="Zhao X."/>
            <person name="Zhong W.Y."/>
            <person name="Ma X.K."/>
            <person name="Ma L."/>
            <person name="Huang J."/>
            <person name="Chen G.Z."/>
            <person name="Huang M.Z."/>
            <person name="Huang L."/>
            <person name="Peng D.H."/>
            <person name="Luo Y.B."/>
            <person name="Zou S.Q."/>
            <person name="Chen S.P."/>
            <person name="Lan S."/>
            <person name="Tsai W.C."/>
            <person name="Van de Peer Y."/>
            <person name="Liu Z.J."/>
        </authorList>
    </citation>
    <scope>NUCLEOTIDE SEQUENCE [LARGE SCALE GENOMIC DNA]</scope>
    <source>
        <strain evidence="1">Lor288</strain>
    </source>
</reference>
<gene>
    <name evidence="1" type="ORF">KSP40_PGU000273</name>
</gene>
<sequence length="168" mass="19078">MPTPPLSYPQSPLPLPRQTRLIPRTLWPVPPGSAVPRTMLGWRKRLTAKLELLVFLASWMPLYDPSVLPLRAARWTKSRQYPRSDISLQLHPHNCRSRKSKINSGAPPPPPLCLIIAPSCFYFLLFVHSYKSVGGFFHNVSKSRKVGGYSPFLLNIVLVHPWRSSAME</sequence>
<keyword evidence="2" id="KW-1185">Reference proteome</keyword>
<name>A0ABR2MCV0_9ASPA</name>
<protein>
    <submittedName>
        <fullName evidence="1">Uncharacterized protein</fullName>
    </submittedName>
</protein>
<evidence type="ECO:0000313" key="2">
    <source>
        <dbReference type="Proteomes" id="UP001412067"/>
    </source>
</evidence>
<dbReference type="Proteomes" id="UP001412067">
    <property type="component" value="Unassembled WGS sequence"/>
</dbReference>
<accession>A0ABR2MCV0</accession>
<proteinExistence type="predicted"/>
<comment type="caution">
    <text evidence="1">The sequence shown here is derived from an EMBL/GenBank/DDBJ whole genome shotgun (WGS) entry which is preliminary data.</text>
</comment>
<evidence type="ECO:0000313" key="1">
    <source>
        <dbReference type="EMBL" id="KAK8961400.1"/>
    </source>
</evidence>